<evidence type="ECO:0000256" key="4">
    <source>
        <dbReference type="ARBA" id="ARBA00022692"/>
    </source>
</evidence>
<sequence length="775" mass="87593">MNIKFFLTVALLFYCLQFLGQNNKFIVSGNLKSSEDGEDLPFATVSVKELPGVGAITNNYGFYSLTLPKGNYTLTYQFVGYETFLKQVNLESNKNINVELNPIAKSIDEIVISARKANENVTRNDGSISKIDAREIKDLPTFGGEVDIIKVLQTQPGVKTAGEGGSGFYVRGGGLDQNLVLLDETPVYNPSHLMGFFSVFNGDAIKGATLYKGGMAPEYGGRTSSVLDIRMKDGNAKNLSVSGGIGTIASRLTIEGPMVKDKGSFMVSGRRTYADLFLKLSKDESLNKSILYFYDLNLKANYRISDKDRIFLSGYFGRDEFGFDDVMGLNYGNATGTLRWNHVFSNKLFSNASIVYSDYDYEFGFGEDDDRLALQSVIKDINFKYDFSLFASAKHTLKFGVNSIYHTIEPGNLSAGSNTGLNSSNSEEKYGLESAIYIQDDFKLNGRFSLSYGLRYSFFQQIGSGTEYQFNSDGQYLGEKYYGSGKLMKNYGGFEPRLSATYILDEYSSLKLGYNRNYQYMHMLTNSTTSSPTDTWIMSTNNIKPQIADQVSLGYFRNFRSNMFETSIEAYYKDMQRVIDYRTGANVFLNDLLEGDLVFGDGRAYGVEFLIKKNEGRLTGWLGYTLSRSEKQFDEINNGEWFAARQDRIHDINLVAMYDLNEKITLSANFIYYTGDAVTFPSGRYVVDGKVVPYYTDRNSYRMPDYHRLDLGLTWHTKKTKKFSSSWNFSLYNAYGRENAYSISFEPKEDDPNQTQAVQLSLFKWVPSITYNFKF</sequence>
<dbReference type="PANTHER" id="PTHR30069">
    <property type="entry name" value="TONB-DEPENDENT OUTER MEMBRANE RECEPTOR"/>
    <property type="match status" value="1"/>
</dbReference>
<dbReference type="STRING" id="1307839.L21SP5_00411"/>
<evidence type="ECO:0000256" key="8">
    <source>
        <dbReference type="ARBA" id="ARBA00023170"/>
    </source>
</evidence>
<dbReference type="AlphaFoldDB" id="A0A0S2HVQ4"/>
<keyword evidence="8" id="KW-0675">Receptor</keyword>
<evidence type="ECO:0000256" key="1">
    <source>
        <dbReference type="ARBA" id="ARBA00004571"/>
    </source>
</evidence>
<dbReference type="InterPro" id="IPR012910">
    <property type="entry name" value="Plug_dom"/>
</dbReference>
<dbReference type="Pfam" id="PF13715">
    <property type="entry name" value="CarbopepD_reg_2"/>
    <property type="match status" value="1"/>
</dbReference>
<keyword evidence="2 10" id="KW-0813">Transport</keyword>
<keyword evidence="9 10" id="KW-0998">Cell outer membrane</keyword>
<evidence type="ECO:0000313" key="15">
    <source>
        <dbReference type="Proteomes" id="UP000064893"/>
    </source>
</evidence>
<keyword evidence="15" id="KW-1185">Reference proteome</keyword>
<dbReference type="PROSITE" id="PS52016">
    <property type="entry name" value="TONB_DEPENDENT_REC_3"/>
    <property type="match status" value="1"/>
</dbReference>
<evidence type="ECO:0000256" key="6">
    <source>
        <dbReference type="ARBA" id="ARBA00023077"/>
    </source>
</evidence>
<evidence type="ECO:0000256" key="3">
    <source>
        <dbReference type="ARBA" id="ARBA00022452"/>
    </source>
</evidence>
<evidence type="ECO:0000256" key="7">
    <source>
        <dbReference type="ARBA" id="ARBA00023136"/>
    </source>
</evidence>
<dbReference type="Pfam" id="PF00593">
    <property type="entry name" value="TonB_dep_Rec_b-barrel"/>
    <property type="match status" value="1"/>
</dbReference>
<gene>
    <name evidence="14" type="ORF">L21SP5_00411</name>
</gene>
<dbReference type="GO" id="GO:0044718">
    <property type="term" value="P:siderophore transmembrane transport"/>
    <property type="evidence" value="ECO:0007669"/>
    <property type="project" value="TreeGrafter"/>
</dbReference>
<accession>A0A0S2HVQ4</accession>
<name>A0A0S2HVQ4_9BACT</name>
<dbReference type="Gene3D" id="2.60.40.1120">
    <property type="entry name" value="Carboxypeptidase-like, regulatory domain"/>
    <property type="match status" value="1"/>
</dbReference>
<dbReference type="InterPro" id="IPR037066">
    <property type="entry name" value="Plug_dom_sf"/>
</dbReference>
<protein>
    <submittedName>
        <fullName evidence="14">Outer membrane protein</fullName>
    </submittedName>
</protein>
<evidence type="ECO:0000256" key="9">
    <source>
        <dbReference type="ARBA" id="ARBA00023237"/>
    </source>
</evidence>
<keyword evidence="5" id="KW-0732">Signal</keyword>
<dbReference type="InterPro" id="IPR000531">
    <property type="entry name" value="Beta-barrel_TonB"/>
</dbReference>
<dbReference type="GO" id="GO:0009279">
    <property type="term" value="C:cell outer membrane"/>
    <property type="evidence" value="ECO:0007669"/>
    <property type="project" value="UniProtKB-SubCell"/>
</dbReference>
<dbReference type="Gene3D" id="2.170.130.10">
    <property type="entry name" value="TonB-dependent receptor, plug domain"/>
    <property type="match status" value="1"/>
</dbReference>
<comment type="subcellular location">
    <subcellularLocation>
        <location evidence="1 10">Cell outer membrane</location>
        <topology evidence="1 10">Multi-pass membrane protein</topology>
    </subcellularLocation>
</comment>
<dbReference type="SUPFAM" id="SSF56935">
    <property type="entry name" value="Porins"/>
    <property type="match status" value="1"/>
</dbReference>
<proteinExistence type="inferred from homology"/>
<dbReference type="PANTHER" id="PTHR30069:SF29">
    <property type="entry name" value="HEMOGLOBIN AND HEMOGLOBIN-HAPTOGLOBIN-BINDING PROTEIN 1-RELATED"/>
    <property type="match status" value="1"/>
</dbReference>
<dbReference type="PATRIC" id="fig|1307839.3.peg.451"/>
<evidence type="ECO:0000259" key="12">
    <source>
        <dbReference type="Pfam" id="PF00593"/>
    </source>
</evidence>
<keyword evidence="4 10" id="KW-0812">Transmembrane</keyword>
<dbReference type="InterPro" id="IPR008969">
    <property type="entry name" value="CarboxyPept-like_regulatory"/>
</dbReference>
<evidence type="ECO:0000256" key="2">
    <source>
        <dbReference type="ARBA" id="ARBA00022448"/>
    </source>
</evidence>
<feature type="domain" description="TonB-dependent receptor-like beta-barrel" evidence="12">
    <location>
        <begin position="311"/>
        <end position="733"/>
    </location>
</feature>
<keyword evidence="6 11" id="KW-0798">TonB box</keyword>
<dbReference type="SUPFAM" id="SSF49464">
    <property type="entry name" value="Carboxypeptidase regulatory domain-like"/>
    <property type="match status" value="1"/>
</dbReference>
<reference evidence="14 15" key="1">
    <citation type="submission" date="2015-11" db="EMBL/GenBank/DDBJ databases">
        <title>Description and complete genome sequence of a novel strain predominating in hypersaline microbial mats and representing a new family of the Bacteriodetes phylum.</title>
        <authorList>
            <person name="Spring S."/>
            <person name="Bunk B."/>
            <person name="Sproer C."/>
            <person name="Klenk H.-P."/>
        </authorList>
    </citation>
    <scope>NUCLEOTIDE SEQUENCE [LARGE SCALE GENOMIC DNA]</scope>
    <source>
        <strain evidence="14 15">L21-Spi-D4</strain>
    </source>
</reference>
<dbReference type="InterPro" id="IPR036942">
    <property type="entry name" value="Beta-barrel_TonB_sf"/>
</dbReference>
<evidence type="ECO:0000256" key="5">
    <source>
        <dbReference type="ARBA" id="ARBA00022729"/>
    </source>
</evidence>
<evidence type="ECO:0000256" key="11">
    <source>
        <dbReference type="RuleBase" id="RU003357"/>
    </source>
</evidence>
<dbReference type="Proteomes" id="UP000064893">
    <property type="component" value="Chromosome"/>
</dbReference>
<evidence type="ECO:0000256" key="10">
    <source>
        <dbReference type="PROSITE-ProRule" id="PRU01360"/>
    </source>
</evidence>
<evidence type="ECO:0000313" key="14">
    <source>
        <dbReference type="EMBL" id="ALO14090.1"/>
    </source>
</evidence>
<dbReference type="Pfam" id="PF07715">
    <property type="entry name" value="Plug"/>
    <property type="match status" value="1"/>
</dbReference>
<dbReference type="OrthoDB" id="9803050at2"/>
<evidence type="ECO:0000259" key="13">
    <source>
        <dbReference type="Pfam" id="PF07715"/>
    </source>
</evidence>
<dbReference type="EMBL" id="CP013118">
    <property type="protein sequence ID" value="ALO14090.1"/>
    <property type="molecule type" value="Genomic_DNA"/>
</dbReference>
<feature type="domain" description="TonB-dependent receptor plug" evidence="13">
    <location>
        <begin position="125"/>
        <end position="223"/>
    </location>
</feature>
<dbReference type="GO" id="GO:0015344">
    <property type="term" value="F:siderophore uptake transmembrane transporter activity"/>
    <property type="evidence" value="ECO:0007669"/>
    <property type="project" value="TreeGrafter"/>
</dbReference>
<dbReference type="InterPro" id="IPR039426">
    <property type="entry name" value="TonB-dep_rcpt-like"/>
</dbReference>
<keyword evidence="7 10" id="KW-0472">Membrane</keyword>
<dbReference type="KEGG" id="blq:L21SP5_00411"/>
<comment type="similarity">
    <text evidence="10 11">Belongs to the TonB-dependent receptor family.</text>
</comment>
<organism evidence="14 15">
    <name type="scientific">Salinivirga cyanobacteriivorans</name>
    <dbReference type="NCBI Taxonomy" id="1307839"/>
    <lineage>
        <taxon>Bacteria</taxon>
        <taxon>Pseudomonadati</taxon>
        <taxon>Bacteroidota</taxon>
        <taxon>Bacteroidia</taxon>
        <taxon>Bacteroidales</taxon>
        <taxon>Salinivirgaceae</taxon>
        <taxon>Salinivirga</taxon>
    </lineage>
</organism>
<dbReference type="Gene3D" id="2.40.170.20">
    <property type="entry name" value="TonB-dependent receptor, beta-barrel domain"/>
    <property type="match status" value="1"/>
</dbReference>
<keyword evidence="3 10" id="KW-1134">Transmembrane beta strand</keyword>
<dbReference type="RefSeq" id="WP_057951674.1">
    <property type="nucleotide sequence ID" value="NZ_CP013118.1"/>
</dbReference>